<evidence type="ECO:0000313" key="1">
    <source>
        <dbReference type="EMBL" id="KAJ0036089.1"/>
    </source>
</evidence>
<organism evidence="1 2">
    <name type="scientific">Pistacia integerrima</name>
    <dbReference type="NCBI Taxonomy" id="434235"/>
    <lineage>
        <taxon>Eukaryota</taxon>
        <taxon>Viridiplantae</taxon>
        <taxon>Streptophyta</taxon>
        <taxon>Embryophyta</taxon>
        <taxon>Tracheophyta</taxon>
        <taxon>Spermatophyta</taxon>
        <taxon>Magnoliopsida</taxon>
        <taxon>eudicotyledons</taxon>
        <taxon>Gunneridae</taxon>
        <taxon>Pentapetalae</taxon>
        <taxon>rosids</taxon>
        <taxon>malvids</taxon>
        <taxon>Sapindales</taxon>
        <taxon>Anacardiaceae</taxon>
        <taxon>Pistacia</taxon>
    </lineage>
</organism>
<proteinExistence type="predicted"/>
<sequence length="24" mass="2765">MEQQRSSILVASRLFFSITCTISF</sequence>
<accession>A0ACC0YG22</accession>
<name>A0ACC0YG22_9ROSI</name>
<reference evidence="2" key="1">
    <citation type="journal article" date="2023" name="G3 (Bethesda)">
        <title>Genome assembly and association tests identify interacting loci associated with vigor, precocity, and sex in interspecific pistachio rootstocks.</title>
        <authorList>
            <person name="Palmer W."/>
            <person name="Jacygrad E."/>
            <person name="Sagayaradj S."/>
            <person name="Cavanaugh K."/>
            <person name="Han R."/>
            <person name="Bertier L."/>
            <person name="Beede B."/>
            <person name="Kafkas S."/>
            <person name="Golino D."/>
            <person name="Preece J."/>
            <person name="Michelmore R."/>
        </authorList>
    </citation>
    <scope>NUCLEOTIDE SEQUENCE [LARGE SCALE GENOMIC DNA]</scope>
</reference>
<evidence type="ECO:0000313" key="2">
    <source>
        <dbReference type="Proteomes" id="UP001163603"/>
    </source>
</evidence>
<comment type="caution">
    <text evidence="1">The sequence shown here is derived from an EMBL/GenBank/DDBJ whole genome shotgun (WGS) entry which is preliminary data.</text>
</comment>
<protein>
    <submittedName>
        <fullName evidence="1">Uncharacterized protein</fullName>
    </submittedName>
</protein>
<gene>
    <name evidence="1" type="ORF">Pint_25734</name>
</gene>
<dbReference type="Proteomes" id="UP001163603">
    <property type="component" value="Chromosome 7"/>
</dbReference>
<dbReference type="EMBL" id="CM047742">
    <property type="protein sequence ID" value="KAJ0036089.1"/>
    <property type="molecule type" value="Genomic_DNA"/>
</dbReference>
<keyword evidence="2" id="KW-1185">Reference proteome</keyword>